<dbReference type="PROSITE" id="PS50404">
    <property type="entry name" value="GST_NTER"/>
    <property type="match status" value="1"/>
</dbReference>
<dbReference type="Proteomes" id="UP000025171">
    <property type="component" value="Unassembled WGS sequence"/>
</dbReference>
<sequence length="232" mass="25641">MAISKDRKTGHIAGLNQRVFPMARYTLHGMFASGPTYKVGLMLRLTKTPFDYEHVDLRSGAHKADAFLAKNRYGQVPVLEDDEKDMCLCQSSVILDYLADETGQFGGKDRAERLRAREWQLWGAGQLTTGIYRTRALKLGFFNFNEQVAEANLNAATGALRELNGLLEGRDWLVGAAPTIADIDIYGIAAYSGEAVIDLAAYPHLRRWMGRVEALPGYKGIADCLPKETVAA</sequence>
<dbReference type="InterPro" id="IPR004045">
    <property type="entry name" value="Glutathione_S-Trfase_N"/>
</dbReference>
<dbReference type="PROSITE" id="PS50405">
    <property type="entry name" value="GST_CTER"/>
    <property type="match status" value="1"/>
</dbReference>
<proteinExistence type="inferred from homology"/>
<dbReference type="PATRIC" id="fig|1280950.3.peg.2387"/>
<protein>
    <submittedName>
        <fullName evidence="4">Glutathione S-transferase</fullName>
    </submittedName>
</protein>
<dbReference type="InterPro" id="IPR004046">
    <property type="entry name" value="GST_C"/>
</dbReference>
<dbReference type="SFLD" id="SFLDG00358">
    <property type="entry name" value="Main_(cytGST)"/>
    <property type="match status" value="1"/>
</dbReference>
<accession>A0A059FMQ9</accession>
<comment type="similarity">
    <text evidence="1">Belongs to the GST superfamily.</text>
</comment>
<gene>
    <name evidence="4" type="ORF">HJO_11907</name>
</gene>
<reference evidence="4 5" key="1">
    <citation type="journal article" date="2014" name="Antonie Van Leeuwenhoek">
        <title>Hyphomonas beringensis sp. nov. and Hyphomonas chukchiensis sp. nov., isolated from surface seawater of the Bering Sea and Chukchi Sea.</title>
        <authorList>
            <person name="Li C."/>
            <person name="Lai Q."/>
            <person name="Li G."/>
            <person name="Dong C."/>
            <person name="Wang J."/>
            <person name="Liao Y."/>
            <person name="Shao Z."/>
        </authorList>
    </citation>
    <scope>NUCLEOTIDE SEQUENCE [LARGE SCALE GENOMIC DNA]</scope>
    <source>
        <strain evidence="4 5">MHS-2</strain>
    </source>
</reference>
<dbReference type="InterPro" id="IPR010987">
    <property type="entry name" value="Glutathione-S-Trfase_C-like"/>
</dbReference>
<keyword evidence="5" id="KW-1185">Reference proteome</keyword>
<evidence type="ECO:0000256" key="1">
    <source>
        <dbReference type="RuleBase" id="RU003494"/>
    </source>
</evidence>
<dbReference type="SUPFAM" id="SSF47616">
    <property type="entry name" value="GST C-terminal domain-like"/>
    <property type="match status" value="1"/>
</dbReference>
<organism evidence="4 5">
    <name type="scientific">Hyphomonas johnsonii MHS-2</name>
    <dbReference type="NCBI Taxonomy" id="1280950"/>
    <lineage>
        <taxon>Bacteria</taxon>
        <taxon>Pseudomonadati</taxon>
        <taxon>Pseudomonadota</taxon>
        <taxon>Alphaproteobacteria</taxon>
        <taxon>Hyphomonadales</taxon>
        <taxon>Hyphomonadaceae</taxon>
        <taxon>Hyphomonas</taxon>
    </lineage>
</organism>
<feature type="domain" description="GST N-terminal" evidence="2">
    <location>
        <begin position="23"/>
        <end position="106"/>
    </location>
</feature>
<dbReference type="InterPro" id="IPR036249">
    <property type="entry name" value="Thioredoxin-like_sf"/>
</dbReference>
<dbReference type="Gene3D" id="1.20.1050.10">
    <property type="match status" value="1"/>
</dbReference>
<dbReference type="SUPFAM" id="SSF52833">
    <property type="entry name" value="Thioredoxin-like"/>
    <property type="match status" value="1"/>
</dbReference>
<dbReference type="InterPro" id="IPR036282">
    <property type="entry name" value="Glutathione-S-Trfase_C_sf"/>
</dbReference>
<comment type="caution">
    <text evidence="4">The sequence shown here is derived from an EMBL/GenBank/DDBJ whole genome shotgun (WGS) entry which is preliminary data.</text>
</comment>
<dbReference type="Gene3D" id="3.40.30.10">
    <property type="entry name" value="Glutaredoxin"/>
    <property type="match status" value="1"/>
</dbReference>
<dbReference type="SFLD" id="SFLDS00019">
    <property type="entry name" value="Glutathione_Transferase_(cytos"/>
    <property type="match status" value="1"/>
</dbReference>
<dbReference type="PANTHER" id="PTHR44051">
    <property type="entry name" value="GLUTATHIONE S-TRANSFERASE-RELATED"/>
    <property type="match status" value="1"/>
</dbReference>
<keyword evidence="4" id="KW-0808">Transferase</keyword>
<dbReference type="PANTHER" id="PTHR44051:SF2">
    <property type="entry name" value="HYPOTHETICAL GLUTATHIONE S-TRANSFERASE LIKE PROTEIN"/>
    <property type="match status" value="1"/>
</dbReference>
<dbReference type="Pfam" id="PF00043">
    <property type="entry name" value="GST_C"/>
    <property type="match status" value="1"/>
</dbReference>
<evidence type="ECO:0000259" key="2">
    <source>
        <dbReference type="PROSITE" id="PS50404"/>
    </source>
</evidence>
<dbReference type="AlphaFoldDB" id="A0A059FMQ9"/>
<evidence type="ECO:0000259" key="3">
    <source>
        <dbReference type="PROSITE" id="PS50405"/>
    </source>
</evidence>
<feature type="domain" description="GST C-terminal" evidence="3">
    <location>
        <begin position="109"/>
        <end position="232"/>
    </location>
</feature>
<evidence type="ECO:0000313" key="5">
    <source>
        <dbReference type="Proteomes" id="UP000025171"/>
    </source>
</evidence>
<dbReference type="InterPro" id="IPR040079">
    <property type="entry name" value="Glutathione_S-Trfase"/>
</dbReference>
<dbReference type="eggNOG" id="COG0625">
    <property type="taxonomic scope" value="Bacteria"/>
</dbReference>
<name>A0A059FMQ9_9PROT</name>
<dbReference type="STRING" id="1280950.HJO_11907"/>
<dbReference type="EMBL" id="ARYK01000005">
    <property type="protein sequence ID" value="KCZ91821.1"/>
    <property type="molecule type" value="Genomic_DNA"/>
</dbReference>
<dbReference type="GO" id="GO:0016740">
    <property type="term" value="F:transferase activity"/>
    <property type="evidence" value="ECO:0007669"/>
    <property type="project" value="UniProtKB-KW"/>
</dbReference>
<dbReference type="Pfam" id="PF02798">
    <property type="entry name" value="GST_N"/>
    <property type="match status" value="1"/>
</dbReference>
<evidence type="ECO:0000313" key="4">
    <source>
        <dbReference type="EMBL" id="KCZ91821.1"/>
    </source>
</evidence>